<keyword evidence="1" id="KW-0472">Membrane</keyword>
<feature type="transmembrane region" description="Helical" evidence="1">
    <location>
        <begin position="21"/>
        <end position="40"/>
    </location>
</feature>
<reference evidence="2" key="1">
    <citation type="submission" date="2024-06" db="EMBL/GenBank/DDBJ databases">
        <authorList>
            <person name="Fan A."/>
            <person name="Zhang F.Y."/>
            <person name="Zhang L."/>
        </authorList>
    </citation>
    <scope>NUCLEOTIDE SEQUENCE</scope>
    <source>
        <strain evidence="2">Y61</strain>
    </source>
</reference>
<keyword evidence="1" id="KW-0812">Transmembrane</keyword>
<dbReference type="RefSeq" id="WP_353947773.1">
    <property type="nucleotide sequence ID" value="NZ_CP159510.1"/>
</dbReference>
<evidence type="ECO:0000256" key="1">
    <source>
        <dbReference type="SAM" id="Phobius"/>
    </source>
</evidence>
<evidence type="ECO:0000313" key="2">
    <source>
        <dbReference type="EMBL" id="XCJ16163.1"/>
    </source>
</evidence>
<accession>A0AAU8ICG7</accession>
<proteinExistence type="predicted"/>
<organism evidence="2">
    <name type="scientific">Sporolactobacillus sp. Y61</name>
    <dbReference type="NCBI Taxonomy" id="3160863"/>
    <lineage>
        <taxon>Bacteria</taxon>
        <taxon>Bacillati</taxon>
        <taxon>Bacillota</taxon>
        <taxon>Bacilli</taxon>
        <taxon>Bacillales</taxon>
        <taxon>Sporolactobacillaceae</taxon>
        <taxon>Sporolactobacillus</taxon>
    </lineage>
</organism>
<gene>
    <name evidence="2" type="ORF">ABNN70_10730</name>
</gene>
<protein>
    <submittedName>
        <fullName evidence="2">Uncharacterized protein</fullName>
    </submittedName>
</protein>
<name>A0AAU8ICG7_9BACL</name>
<dbReference type="AlphaFoldDB" id="A0AAU8ICG7"/>
<dbReference type="EMBL" id="CP159510">
    <property type="protein sequence ID" value="XCJ16163.1"/>
    <property type="molecule type" value="Genomic_DNA"/>
</dbReference>
<sequence length="255" mass="29846">MTRRNKAYLSCFGTVQIYRRNPIVIAWWSAAFPGFGHMLLNMHLKGNILFLCEILINVFSRLNLAMMYTFTGAFEDAGLVLDPRWSIIYLPFYSFCIWDSYRSAVDMNKLTCLVDPEPVRMKVFDMNDFEICYLDKRIPWISAAWSLLFPGLGQLYARRTLTAFSLLLWTLVITYFSHDLQGLVLLMKGCVTESTQVVDMEWILFFPSLIFGSAFDAYTSTIASNRLFDKELDDYLKDNWSPDWRFLYKKGRMYP</sequence>
<keyword evidence="1" id="KW-1133">Transmembrane helix</keyword>